<organism evidence="1 2">
    <name type="scientific">Elysia crispata</name>
    <name type="common">lettuce slug</name>
    <dbReference type="NCBI Taxonomy" id="231223"/>
    <lineage>
        <taxon>Eukaryota</taxon>
        <taxon>Metazoa</taxon>
        <taxon>Spiralia</taxon>
        <taxon>Lophotrochozoa</taxon>
        <taxon>Mollusca</taxon>
        <taxon>Gastropoda</taxon>
        <taxon>Heterobranchia</taxon>
        <taxon>Euthyneura</taxon>
        <taxon>Panpulmonata</taxon>
        <taxon>Sacoglossa</taxon>
        <taxon>Placobranchoidea</taxon>
        <taxon>Plakobranchidae</taxon>
        <taxon>Elysia</taxon>
    </lineage>
</organism>
<proteinExistence type="predicted"/>
<comment type="caution">
    <text evidence="1">The sequence shown here is derived from an EMBL/GenBank/DDBJ whole genome shotgun (WGS) entry which is preliminary data.</text>
</comment>
<sequence length="99" mass="11322">MILLSTGALYQQQYQLSRQMVLISRHPEIKGQAVKVNKITHGETSHNGHTWAALLPDLRHVHDWSMNDHQKKKVTDGAIQTNLRENTIQRDEDLTTNIG</sequence>
<evidence type="ECO:0000313" key="2">
    <source>
        <dbReference type="Proteomes" id="UP001283361"/>
    </source>
</evidence>
<evidence type="ECO:0000313" key="1">
    <source>
        <dbReference type="EMBL" id="KAK3776333.1"/>
    </source>
</evidence>
<dbReference type="AlphaFoldDB" id="A0AAE0ZV98"/>
<protein>
    <submittedName>
        <fullName evidence="1">Uncharacterized protein</fullName>
    </submittedName>
</protein>
<reference evidence="1" key="1">
    <citation type="journal article" date="2023" name="G3 (Bethesda)">
        <title>A reference genome for the long-term kleptoplast-retaining sea slug Elysia crispata morphotype clarki.</title>
        <authorList>
            <person name="Eastman K.E."/>
            <person name="Pendleton A.L."/>
            <person name="Shaikh M.A."/>
            <person name="Suttiyut T."/>
            <person name="Ogas R."/>
            <person name="Tomko P."/>
            <person name="Gavelis G."/>
            <person name="Widhalm J.R."/>
            <person name="Wisecaver J.H."/>
        </authorList>
    </citation>
    <scope>NUCLEOTIDE SEQUENCE</scope>
    <source>
        <strain evidence="1">ECLA1</strain>
    </source>
</reference>
<gene>
    <name evidence="1" type="ORF">RRG08_039259</name>
</gene>
<dbReference type="EMBL" id="JAWDGP010003229">
    <property type="protein sequence ID" value="KAK3776333.1"/>
    <property type="molecule type" value="Genomic_DNA"/>
</dbReference>
<accession>A0AAE0ZV98</accession>
<keyword evidence="2" id="KW-1185">Reference proteome</keyword>
<dbReference type="Proteomes" id="UP001283361">
    <property type="component" value="Unassembled WGS sequence"/>
</dbReference>
<name>A0AAE0ZV98_9GAST</name>